<feature type="non-terminal residue" evidence="2">
    <location>
        <position position="97"/>
    </location>
</feature>
<dbReference type="Proteomes" id="UP000708208">
    <property type="component" value="Unassembled WGS sequence"/>
</dbReference>
<feature type="non-terminal residue" evidence="2">
    <location>
        <position position="1"/>
    </location>
</feature>
<reference evidence="2" key="1">
    <citation type="submission" date="2021-06" db="EMBL/GenBank/DDBJ databases">
        <authorList>
            <person name="Hodson N. C."/>
            <person name="Mongue J. A."/>
            <person name="Jaron S. K."/>
        </authorList>
    </citation>
    <scope>NUCLEOTIDE SEQUENCE</scope>
</reference>
<keyword evidence="1" id="KW-0175">Coiled coil</keyword>
<evidence type="ECO:0000313" key="3">
    <source>
        <dbReference type="Proteomes" id="UP000708208"/>
    </source>
</evidence>
<dbReference type="EMBL" id="CAJVCH010560960">
    <property type="protein sequence ID" value="CAG7831537.1"/>
    <property type="molecule type" value="Genomic_DNA"/>
</dbReference>
<organism evidence="2 3">
    <name type="scientific">Allacma fusca</name>
    <dbReference type="NCBI Taxonomy" id="39272"/>
    <lineage>
        <taxon>Eukaryota</taxon>
        <taxon>Metazoa</taxon>
        <taxon>Ecdysozoa</taxon>
        <taxon>Arthropoda</taxon>
        <taxon>Hexapoda</taxon>
        <taxon>Collembola</taxon>
        <taxon>Symphypleona</taxon>
        <taxon>Sminthuridae</taxon>
        <taxon>Allacma</taxon>
    </lineage>
</organism>
<proteinExistence type="predicted"/>
<evidence type="ECO:0000313" key="2">
    <source>
        <dbReference type="EMBL" id="CAG7831537.1"/>
    </source>
</evidence>
<comment type="caution">
    <text evidence="2">The sequence shown here is derived from an EMBL/GenBank/DDBJ whole genome shotgun (WGS) entry which is preliminary data.</text>
</comment>
<keyword evidence="3" id="KW-1185">Reference proteome</keyword>
<dbReference type="AlphaFoldDB" id="A0A8J2PX87"/>
<sequence>PNVSKNVLDANTENNLCLPEMPENTREVDSCIRQHVNQADDPGDLREFIKKLQAKIEKLKRRKRKLEDTVDEQQKTINSLEQKLQISSSSSVNTHIY</sequence>
<gene>
    <name evidence="2" type="ORF">AFUS01_LOCUS41278</name>
</gene>
<accession>A0A8J2PX87</accession>
<evidence type="ECO:0000256" key="1">
    <source>
        <dbReference type="SAM" id="Coils"/>
    </source>
</evidence>
<name>A0A8J2PX87_9HEXA</name>
<protein>
    <submittedName>
        <fullName evidence="2">Uncharacterized protein</fullName>
    </submittedName>
</protein>
<feature type="coiled-coil region" evidence="1">
    <location>
        <begin position="49"/>
        <end position="83"/>
    </location>
</feature>